<comment type="caution">
    <text evidence="2">The sequence shown here is derived from an EMBL/GenBank/DDBJ whole genome shotgun (WGS) entry which is preliminary data.</text>
</comment>
<evidence type="ECO:0000313" key="3">
    <source>
        <dbReference type="Proteomes" id="UP000499080"/>
    </source>
</evidence>
<gene>
    <name evidence="2" type="ORF">AVEN_16963_1</name>
</gene>
<dbReference type="Proteomes" id="UP000499080">
    <property type="component" value="Unassembled WGS sequence"/>
</dbReference>
<organism evidence="2 3">
    <name type="scientific">Araneus ventricosus</name>
    <name type="common">Orbweaver spider</name>
    <name type="synonym">Epeira ventricosa</name>
    <dbReference type="NCBI Taxonomy" id="182803"/>
    <lineage>
        <taxon>Eukaryota</taxon>
        <taxon>Metazoa</taxon>
        <taxon>Ecdysozoa</taxon>
        <taxon>Arthropoda</taxon>
        <taxon>Chelicerata</taxon>
        <taxon>Arachnida</taxon>
        <taxon>Araneae</taxon>
        <taxon>Araneomorphae</taxon>
        <taxon>Entelegynae</taxon>
        <taxon>Araneoidea</taxon>
        <taxon>Araneidae</taxon>
        <taxon>Araneus</taxon>
    </lineage>
</organism>
<dbReference type="EMBL" id="BGPR01000302">
    <property type="protein sequence ID" value="GBM11657.1"/>
    <property type="molecule type" value="Genomic_DNA"/>
</dbReference>
<dbReference type="InterPro" id="IPR041588">
    <property type="entry name" value="Integrase_H2C2"/>
</dbReference>
<accession>A0A4Y2D6B5</accession>
<keyword evidence="3" id="KW-1185">Reference proteome</keyword>
<name>A0A4Y2D6B5_ARAVE</name>
<protein>
    <recommendedName>
        <fullName evidence="1">Integrase zinc-binding domain-containing protein</fullName>
    </recommendedName>
</protein>
<dbReference type="Gene3D" id="1.10.340.70">
    <property type="match status" value="1"/>
</dbReference>
<evidence type="ECO:0000259" key="1">
    <source>
        <dbReference type="Pfam" id="PF17921"/>
    </source>
</evidence>
<dbReference type="Pfam" id="PF17921">
    <property type="entry name" value="Integrase_H2C2"/>
    <property type="match status" value="1"/>
</dbReference>
<dbReference type="AlphaFoldDB" id="A0A4Y2D6B5"/>
<evidence type="ECO:0000313" key="2">
    <source>
        <dbReference type="EMBL" id="GBM11657.1"/>
    </source>
</evidence>
<sequence>MIIQDSLTLQVWKAHNSKENVKAIKDLPNIKNQDVVYIIKGDLLYKSIKGNDLSVVPEDMQMSLIKIAHEKGHFFVKRTEDHLINEFYIPKLKQKIEKCISNCITCILASKKQGKQEGKLHPIPKVELPLDTYHVGHLGPLKSANNRVATRPGNLENRE</sequence>
<dbReference type="OrthoDB" id="6418862at2759"/>
<reference evidence="2 3" key="1">
    <citation type="journal article" date="2019" name="Sci. Rep.">
        <title>Orb-weaving spider Araneus ventricosus genome elucidates the spidroin gene catalogue.</title>
        <authorList>
            <person name="Kono N."/>
            <person name="Nakamura H."/>
            <person name="Ohtoshi R."/>
            <person name="Moran D.A.P."/>
            <person name="Shinohara A."/>
            <person name="Yoshida Y."/>
            <person name="Fujiwara M."/>
            <person name="Mori M."/>
            <person name="Tomita M."/>
            <person name="Arakawa K."/>
        </authorList>
    </citation>
    <scope>NUCLEOTIDE SEQUENCE [LARGE SCALE GENOMIC DNA]</scope>
</reference>
<feature type="domain" description="Integrase zinc-binding" evidence="1">
    <location>
        <begin position="56"/>
        <end position="110"/>
    </location>
</feature>
<proteinExistence type="predicted"/>